<keyword evidence="4" id="KW-0645">Protease</keyword>
<dbReference type="GO" id="GO:0004843">
    <property type="term" value="F:cysteine-type deubiquitinase activity"/>
    <property type="evidence" value="ECO:0007669"/>
    <property type="project" value="UniProtKB-EC"/>
</dbReference>
<dbReference type="Gene3D" id="2.30.30.380">
    <property type="entry name" value="Zn-finger domain of Sec23/24"/>
    <property type="match status" value="1"/>
</dbReference>
<dbReference type="Gene3D" id="1.25.40.560">
    <property type="match status" value="1"/>
</dbReference>
<keyword evidence="18" id="KW-1185">Reference proteome</keyword>
<evidence type="ECO:0000313" key="18">
    <source>
        <dbReference type="Proteomes" id="UP000094527"/>
    </source>
</evidence>
<dbReference type="GO" id="GO:1990168">
    <property type="term" value="P:protein K33-linked deubiquitination"/>
    <property type="evidence" value="ECO:0007669"/>
    <property type="project" value="TreeGrafter"/>
</dbReference>
<dbReference type="EMBL" id="LJIJ01000169">
    <property type="protein sequence ID" value="ODN01147.1"/>
    <property type="molecule type" value="Genomic_DNA"/>
</dbReference>
<dbReference type="GO" id="GO:0016055">
    <property type="term" value="P:Wnt signaling pathway"/>
    <property type="evidence" value="ECO:0007669"/>
    <property type="project" value="UniProtKB-KW"/>
</dbReference>
<dbReference type="PANTHER" id="PTHR13367">
    <property type="entry name" value="UBIQUITIN THIOESTERASE"/>
    <property type="match status" value="1"/>
</dbReference>
<evidence type="ECO:0000259" key="15">
    <source>
        <dbReference type="PROSITE" id="PS50199"/>
    </source>
</evidence>
<dbReference type="GO" id="GO:0007010">
    <property type="term" value="P:cytoskeleton organization"/>
    <property type="evidence" value="ECO:0007669"/>
    <property type="project" value="TreeGrafter"/>
</dbReference>
<dbReference type="SMART" id="SM00547">
    <property type="entry name" value="ZnF_RBZ"/>
    <property type="match status" value="3"/>
</dbReference>
<dbReference type="Pfam" id="PF18418">
    <property type="entry name" value="AnkUBD"/>
    <property type="match status" value="1"/>
</dbReference>
<evidence type="ECO:0000256" key="5">
    <source>
        <dbReference type="ARBA" id="ARBA00022687"/>
    </source>
</evidence>
<dbReference type="GO" id="GO:0071947">
    <property type="term" value="P:protein deubiquitination involved in ubiquitin-dependent protein catabolic process"/>
    <property type="evidence" value="ECO:0007669"/>
    <property type="project" value="TreeGrafter"/>
</dbReference>
<dbReference type="SUPFAM" id="SSF90209">
    <property type="entry name" value="Ran binding protein zinc finger-like"/>
    <property type="match status" value="1"/>
</dbReference>
<reference evidence="17 18" key="1">
    <citation type="journal article" date="2016" name="Genome Biol. Evol.">
        <title>Gene Family Evolution Reflects Adaptation to Soil Environmental Stressors in the Genome of the Collembolan Orchesella cincta.</title>
        <authorList>
            <person name="Faddeeva-Vakhrusheva A."/>
            <person name="Derks M.F."/>
            <person name="Anvar S.Y."/>
            <person name="Agamennone V."/>
            <person name="Suring W."/>
            <person name="Smit S."/>
            <person name="van Straalen N.M."/>
            <person name="Roelofs D."/>
        </authorList>
    </citation>
    <scope>NUCLEOTIDE SEQUENCE [LARGE SCALE GENOMIC DNA]</scope>
    <source>
        <tissue evidence="17">Mixed pool</tissue>
    </source>
</reference>
<sequence>MSCDGGKWECEYCTYKNWPSAIRCTMCRSCKPPKLIEEGISEPRADPTWDSGKEPLLIDTSSGNKSDRLLDSASGVVGGRAASSKATVKNALNASQRLKPTTPTRLLEEPIPSDKSKDRLEGADGAASVGVGDGSPLLSWSCKTCTFLNPDFMNSCLQCSAARPISDALSSASINDDSNKKLWNEMKILKISDEAANVESPRVEPTSSELPVSRIGSSINSAAAIPYPEGASKVVNSVQPKNCNVNEQKWSCHMCTYDNWPRSFKCIMCGSTHQEMENEAISLSGNNRAAHTKSHLGIPKNKRYGQELQSDSLYHREDIDALFLEACRGVVEGKIEAVEEYLAAGGDPTRQLTETEVEILARPSAFDPGFTLVHLALSDHTAPVVKRVPPLSAPTIALEIRRHALSSIRARKGSFQCQHSIEITTFTLPSEVDDLPSEVQETLFEEILDKDVQKELEDGQIINWSVELTHSLNSRLYALWNRSAGDCLLDSVFQTTWGIFDHDGGLRRVLSESLNESSNMFYQRWKESEVLLAGLLNFSLNETQCMNDFTKLLSIAGKQGSSLEQLHIFVLAHILRRPIIVYGVKFVKSYRGDDLGFARYEGIYLPFFWEHSFCWKWPIALGYTRGHFSALVPMEPDCDPLSRIASAAQLDADDINSRSIGKEELIMSEWLDLCYTDGGIMVARQRIPKRPVLVNQMMDEWMKHYRRMCSEGSQAGYLRQSTSVTVCYSSDGESEND</sequence>
<dbReference type="GO" id="GO:0016477">
    <property type="term" value="P:cell migration"/>
    <property type="evidence" value="ECO:0007669"/>
    <property type="project" value="TreeGrafter"/>
</dbReference>
<protein>
    <recommendedName>
        <fullName evidence="3">ubiquitinyl hydrolase 1</fullName>
        <ecNumber evidence="3">3.4.19.12</ecNumber>
    </recommendedName>
</protein>
<evidence type="ECO:0000256" key="8">
    <source>
        <dbReference type="ARBA" id="ARBA00022771"/>
    </source>
</evidence>
<evidence type="ECO:0000313" key="17">
    <source>
        <dbReference type="EMBL" id="ODN01147.1"/>
    </source>
</evidence>
<dbReference type="GO" id="GO:0008270">
    <property type="term" value="F:zinc ion binding"/>
    <property type="evidence" value="ECO:0007669"/>
    <property type="project" value="UniProtKB-KW"/>
</dbReference>
<evidence type="ECO:0000256" key="4">
    <source>
        <dbReference type="ARBA" id="ARBA00022670"/>
    </source>
</evidence>
<evidence type="ECO:0000256" key="7">
    <source>
        <dbReference type="ARBA" id="ARBA00022737"/>
    </source>
</evidence>
<dbReference type="InterPro" id="IPR041294">
    <property type="entry name" value="AnkUBD"/>
</dbReference>
<evidence type="ECO:0000259" key="16">
    <source>
        <dbReference type="PROSITE" id="PS50802"/>
    </source>
</evidence>
<evidence type="ECO:0000256" key="9">
    <source>
        <dbReference type="ARBA" id="ARBA00022786"/>
    </source>
</evidence>
<feature type="domain" description="OTU" evidence="16">
    <location>
        <begin position="476"/>
        <end position="634"/>
    </location>
</feature>
<keyword evidence="8 13" id="KW-0863">Zinc-finger</keyword>
<feature type="domain" description="RanBP2-type" evidence="15">
    <location>
        <begin position="132"/>
        <end position="165"/>
    </location>
</feature>
<feature type="compositionally biased region" description="Basic and acidic residues" evidence="14">
    <location>
        <begin position="106"/>
        <end position="122"/>
    </location>
</feature>
<evidence type="ECO:0000256" key="14">
    <source>
        <dbReference type="SAM" id="MobiDB-lite"/>
    </source>
</evidence>
<evidence type="ECO:0000256" key="13">
    <source>
        <dbReference type="PROSITE-ProRule" id="PRU00322"/>
    </source>
</evidence>
<evidence type="ECO:0000256" key="12">
    <source>
        <dbReference type="ARBA" id="ARBA00022833"/>
    </source>
</evidence>
<dbReference type="InterPro" id="IPR051346">
    <property type="entry name" value="OTU_Deubiquitinase"/>
</dbReference>
<feature type="region of interest" description="Disordered" evidence="14">
    <location>
        <begin position="91"/>
        <end position="127"/>
    </location>
</feature>
<dbReference type="EC" id="3.4.19.12" evidence="3"/>
<dbReference type="STRING" id="48709.A0A1D2N7C2"/>
<evidence type="ECO:0000256" key="1">
    <source>
        <dbReference type="ARBA" id="ARBA00000707"/>
    </source>
</evidence>
<dbReference type="AlphaFoldDB" id="A0A1D2N7C2"/>
<dbReference type="InterPro" id="IPR036443">
    <property type="entry name" value="Znf_RanBP2_sf"/>
</dbReference>
<comment type="catalytic activity">
    <reaction evidence="1">
        <text>Thiol-dependent hydrolysis of ester, thioester, amide, peptide and isopeptide bonds formed by the C-terminal Gly of ubiquitin (a 76-residue protein attached to proteins as an intracellular targeting signal).</text>
        <dbReference type="EC" id="3.4.19.12"/>
    </reaction>
</comment>
<feature type="domain" description="RanBP2-type" evidence="15">
    <location>
        <begin position="4"/>
        <end position="33"/>
    </location>
</feature>
<dbReference type="OrthoDB" id="6275030at2759"/>
<dbReference type="Proteomes" id="UP000094527">
    <property type="component" value="Unassembled WGS sequence"/>
</dbReference>
<dbReference type="InterPro" id="IPR003323">
    <property type="entry name" value="OTU_dom"/>
</dbReference>
<dbReference type="PROSITE" id="PS50802">
    <property type="entry name" value="OTU"/>
    <property type="match status" value="1"/>
</dbReference>
<evidence type="ECO:0000256" key="6">
    <source>
        <dbReference type="ARBA" id="ARBA00022723"/>
    </source>
</evidence>
<dbReference type="GO" id="GO:0005737">
    <property type="term" value="C:cytoplasm"/>
    <property type="evidence" value="ECO:0007669"/>
    <property type="project" value="TreeGrafter"/>
</dbReference>
<evidence type="ECO:0000256" key="11">
    <source>
        <dbReference type="ARBA" id="ARBA00022807"/>
    </source>
</evidence>
<comment type="similarity">
    <text evidence="2">Belongs to the peptidase C64 family.</text>
</comment>
<keyword evidence="9" id="KW-0833">Ubl conjugation pathway</keyword>
<dbReference type="PROSITE" id="PS01358">
    <property type="entry name" value="ZF_RANBP2_1"/>
    <property type="match status" value="3"/>
</dbReference>
<dbReference type="Gene3D" id="4.10.1060.10">
    <property type="entry name" value="Zinc finger, RanBP2-type"/>
    <property type="match status" value="2"/>
</dbReference>
<name>A0A1D2N7C2_ORCCI</name>
<dbReference type="CDD" id="cd22767">
    <property type="entry name" value="OTU_ZRANB1"/>
    <property type="match status" value="1"/>
</dbReference>
<dbReference type="Pfam" id="PF02338">
    <property type="entry name" value="OTU"/>
    <property type="match status" value="1"/>
</dbReference>
<keyword evidence="5" id="KW-0879">Wnt signaling pathway</keyword>
<gene>
    <name evidence="17" type="ORF">Ocin01_05536</name>
</gene>
<evidence type="ECO:0000256" key="2">
    <source>
        <dbReference type="ARBA" id="ARBA00005865"/>
    </source>
</evidence>
<evidence type="ECO:0000256" key="3">
    <source>
        <dbReference type="ARBA" id="ARBA00012759"/>
    </source>
</evidence>
<dbReference type="GO" id="GO:0035523">
    <property type="term" value="P:protein K29-linked deubiquitination"/>
    <property type="evidence" value="ECO:0007669"/>
    <property type="project" value="TreeGrafter"/>
</dbReference>
<dbReference type="GO" id="GO:0005634">
    <property type="term" value="C:nucleus"/>
    <property type="evidence" value="ECO:0007669"/>
    <property type="project" value="TreeGrafter"/>
</dbReference>
<organism evidence="17 18">
    <name type="scientific">Orchesella cincta</name>
    <name type="common">Springtail</name>
    <name type="synonym">Podura cincta</name>
    <dbReference type="NCBI Taxonomy" id="48709"/>
    <lineage>
        <taxon>Eukaryota</taxon>
        <taxon>Metazoa</taxon>
        <taxon>Ecdysozoa</taxon>
        <taxon>Arthropoda</taxon>
        <taxon>Hexapoda</taxon>
        <taxon>Collembola</taxon>
        <taxon>Entomobryomorpha</taxon>
        <taxon>Entomobryoidea</taxon>
        <taxon>Orchesellidae</taxon>
        <taxon>Orchesellinae</taxon>
        <taxon>Orchesella</taxon>
    </lineage>
</organism>
<dbReference type="PANTHER" id="PTHR13367:SF28">
    <property type="entry name" value="UBIQUITIN THIOESTERASE ZRANB1"/>
    <property type="match status" value="1"/>
</dbReference>
<comment type="caution">
    <text evidence="17">The sequence shown here is derived from an EMBL/GenBank/DDBJ whole genome shotgun (WGS) entry which is preliminary data.</text>
</comment>
<accession>A0A1D2N7C2</accession>
<proteinExistence type="inferred from homology"/>
<keyword evidence="10" id="KW-0378">Hydrolase</keyword>
<dbReference type="InterPro" id="IPR049768">
    <property type="entry name" value="ZRANB1_OTU"/>
</dbReference>
<dbReference type="GO" id="GO:0070530">
    <property type="term" value="F:K63-linked polyubiquitin modification-dependent protein binding"/>
    <property type="evidence" value="ECO:0007669"/>
    <property type="project" value="TreeGrafter"/>
</dbReference>
<dbReference type="InterPro" id="IPR001876">
    <property type="entry name" value="Znf_RanBP2"/>
</dbReference>
<dbReference type="GO" id="GO:0030177">
    <property type="term" value="P:positive regulation of Wnt signaling pathway"/>
    <property type="evidence" value="ECO:0007669"/>
    <property type="project" value="TreeGrafter"/>
</dbReference>
<feature type="compositionally biased region" description="Polar residues" evidence="14">
    <location>
        <begin position="91"/>
        <end position="104"/>
    </location>
</feature>
<dbReference type="PROSITE" id="PS50199">
    <property type="entry name" value="ZF_RANBP2_2"/>
    <property type="match status" value="3"/>
</dbReference>
<feature type="domain" description="RanBP2-type" evidence="15">
    <location>
        <begin position="246"/>
        <end position="275"/>
    </location>
</feature>
<keyword evidence="12" id="KW-0862">Zinc</keyword>
<keyword evidence="7" id="KW-0677">Repeat</keyword>
<dbReference type="OMA" id="TYQNWPT"/>
<keyword evidence="6" id="KW-0479">Metal-binding</keyword>
<dbReference type="Pfam" id="PF00641">
    <property type="entry name" value="Zn_ribbon_RanBP"/>
    <property type="match status" value="1"/>
</dbReference>
<keyword evidence="11" id="KW-0788">Thiol protease</keyword>
<evidence type="ECO:0000256" key="10">
    <source>
        <dbReference type="ARBA" id="ARBA00022801"/>
    </source>
</evidence>